<feature type="region of interest" description="Disordered" evidence="1">
    <location>
        <begin position="1"/>
        <end position="45"/>
    </location>
</feature>
<dbReference type="AlphaFoldDB" id="L8GGL1"/>
<name>L8GGL1_ACACF</name>
<feature type="compositionally biased region" description="Low complexity" evidence="1">
    <location>
        <begin position="34"/>
        <end position="45"/>
    </location>
</feature>
<dbReference type="OrthoDB" id="67053at2759"/>
<evidence type="ECO:0000256" key="1">
    <source>
        <dbReference type="SAM" id="MobiDB-lite"/>
    </source>
</evidence>
<protein>
    <submittedName>
        <fullName evidence="2">Uncharacterized protein</fullName>
    </submittedName>
</protein>
<sequence length="271" mass="29368">MSFEEQYDSGRYGAAPPPSQRYEGGQPAFGPSGATTAAARPPTATAVPSGPYMRVVRASYGAGTKLIDVTATLQQLIFNKGGLTLDAFGYTTLRPNGCMNALFGDPAPGEDKQLLFSFEVVGTPKLLTKPEDIKKRVVAMMVTMVVAMGRAQMTLTMDHLYTKTTGKSSPPEEVKLFCADIVKASYGLENRVYDVTTTLRIMLSEQGGKGLRAFGYTLKPNGCMNKAFGDPAPGKDKILTVEYLWRTPVLAYAIDEDKKVSLNFEALRPLL</sequence>
<dbReference type="Proteomes" id="UP000011083">
    <property type="component" value="Unassembled WGS sequence"/>
</dbReference>
<dbReference type="VEuPathDB" id="AmoebaDB:ACA1_033630"/>
<organism evidence="2 3">
    <name type="scientific">Acanthamoeba castellanii (strain ATCC 30010 / Neff)</name>
    <dbReference type="NCBI Taxonomy" id="1257118"/>
    <lineage>
        <taxon>Eukaryota</taxon>
        <taxon>Amoebozoa</taxon>
        <taxon>Discosea</taxon>
        <taxon>Longamoebia</taxon>
        <taxon>Centramoebida</taxon>
        <taxon>Acanthamoebidae</taxon>
        <taxon>Acanthamoeba</taxon>
    </lineage>
</organism>
<keyword evidence="3" id="KW-1185">Reference proteome</keyword>
<evidence type="ECO:0000313" key="3">
    <source>
        <dbReference type="Proteomes" id="UP000011083"/>
    </source>
</evidence>
<dbReference type="KEGG" id="acan:ACA1_033630"/>
<accession>L8GGL1</accession>
<proteinExistence type="predicted"/>
<dbReference type="RefSeq" id="XP_004334228.1">
    <property type="nucleotide sequence ID" value="XM_004334180.1"/>
</dbReference>
<dbReference type="GeneID" id="14912698"/>
<dbReference type="EMBL" id="KB008125">
    <property type="protein sequence ID" value="ELR12215.1"/>
    <property type="molecule type" value="Genomic_DNA"/>
</dbReference>
<gene>
    <name evidence="2" type="ORF">ACA1_033630</name>
</gene>
<reference evidence="2 3" key="1">
    <citation type="journal article" date="2013" name="Genome Biol.">
        <title>Genome of Acanthamoeba castellanii highlights extensive lateral gene transfer and early evolution of tyrosine kinase signaling.</title>
        <authorList>
            <person name="Clarke M."/>
            <person name="Lohan A.J."/>
            <person name="Liu B."/>
            <person name="Lagkouvardos I."/>
            <person name="Roy S."/>
            <person name="Zafar N."/>
            <person name="Bertelli C."/>
            <person name="Schilde C."/>
            <person name="Kianianmomeni A."/>
            <person name="Burglin T.R."/>
            <person name="Frech C."/>
            <person name="Turcotte B."/>
            <person name="Kopec K.O."/>
            <person name="Synnott J.M."/>
            <person name="Choo C."/>
            <person name="Paponov I."/>
            <person name="Finkler A."/>
            <person name="Soon Heng Tan C."/>
            <person name="Hutchins A.P."/>
            <person name="Weinmeier T."/>
            <person name="Rattei T."/>
            <person name="Chu J.S."/>
            <person name="Gimenez G."/>
            <person name="Irimia M."/>
            <person name="Rigden D.J."/>
            <person name="Fitzpatrick D.A."/>
            <person name="Lorenzo-Morales J."/>
            <person name="Bateman A."/>
            <person name="Chiu C.H."/>
            <person name="Tang P."/>
            <person name="Hegemann P."/>
            <person name="Fromm H."/>
            <person name="Raoult D."/>
            <person name="Greub G."/>
            <person name="Miranda-Saavedra D."/>
            <person name="Chen N."/>
            <person name="Nash P."/>
            <person name="Ginger M.L."/>
            <person name="Horn M."/>
            <person name="Schaap P."/>
            <person name="Caler L."/>
            <person name="Loftus B."/>
        </authorList>
    </citation>
    <scope>NUCLEOTIDE SEQUENCE [LARGE SCALE GENOMIC DNA]</scope>
    <source>
        <strain evidence="2 3">Neff</strain>
    </source>
</reference>
<evidence type="ECO:0000313" key="2">
    <source>
        <dbReference type="EMBL" id="ELR12215.1"/>
    </source>
</evidence>